<reference evidence="2" key="1">
    <citation type="submission" date="2020-07" db="EMBL/GenBank/DDBJ databases">
        <title>Diversity of sea star-associated densoviruses and transcribed endogenized viral elements of densovirus origin.</title>
        <authorList>
            <person name="Jackson E.W."/>
            <person name="Hewson I."/>
        </authorList>
    </citation>
    <scope>NUCLEOTIDE SEQUENCE</scope>
</reference>
<keyword evidence="1" id="KW-0472">Membrane</keyword>
<feature type="transmembrane region" description="Helical" evidence="1">
    <location>
        <begin position="201"/>
        <end position="219"/>
    </location>
</feature>
<evidence type="ECO:0000313" key="2">
    <source>
        <dbReference type="EMBL" id="QOD39483.1"/>
    </source>
</evidence>
<protein>
    <submittedName>
        <fullName evidence="2">ORF1</fullName>
    </submittedName>
</protein>
<proteinExistence type="predicted"/>
<gene>
    <name evidence="2" type="primary">ORF2</name>
</gene>
<keyword evidence="1" id="KW-0812">Transmembrane</keyword>
<sequence>MVRRVGGHRCLWNNRRYKQIADDFPEEVLEYIELNNSGIEAYADTVPLVTETALSYGTISGGAAVAVPSAILPTAAEVGAGIGVIGAATGIGLAIGVSSGAVLPGHKNIGPGNEPDPDGVDVDDNIAYAHDIRYGSAVDQQDIVDADSDAIASFDKDFSDTGNIHSVIGRTGLQIKKGVESYTGVLYPPNLPPRSISGKQWVFVVILLVMIHIRILDLLKRKERLVLDGGQELHIFGMLGIIIELGMACLELTHQHL</sequence>
<dbReference type="EMBL" id="MT733020">
    <property type="protein sequence ID" value="QOD39483.1"/>
    <property type="molecule type" value="Genomic_DNA"/>
</dbReference>
<keyword evidence="1" id="KW-1133">Transmembrane helix</keyword>
<name>A0A7M4CBJ9_9VIRU</name>
<organism evidence="2">
    <name type="scientific">uncultured densovirus</name>
    <dbReference type="NCBI Taxonomy" id="748192"/>
    <lineage>
        <taxon>Viruses</taxon>
        <taxon>Monodnaviria</taxon>
        <taxon>Shotokuvirae</taxon>
        <taxon>Cossaviricota</taxon>
        <taxon>Quintoviricetes</taxon>
        <taxon>Piccovirales</taxon>
        <taxon>Parvoviridae</taxon>
        <taxon>Densovirinae</taxon>
        <taxon>environmental samples</taxon>
    </lineage>
</organism>
<accession>A0A7M4CBJ9</accession>
<evidence type="ECO:0000256" key="1">
    <source>
        <dbReference type="SAM" id="Phobius"/>
    </source>
</evidence>